<evidence type="ECO:0000256" key="3">
    <source>
        <dbReference type="ARBA" id="ARBA00022946"/>
    </source>
</evidence>
<feature type="compositionally biased region" description="Basic and acidic residues" evidence="6">
    <location>
        <begin position="79"/>
        <end position="93"/>
    </location>
</feature>
<evidence type="ECO:0000256" key="1">
    <source>
        <dbReference type="ARBA" id="ARBA00004173"/>
    </source>
</evidence>
<protein>
    <submittedName>
        <fullName evidence="7">F1-ATP synthase assembly protein, protein</fullName>
    </submittedName>
</protein>
<keyword evidence="4" id="KW-0496">Mitochondrion</keyword>
<comment type="subcellular location">
    <subcellularLocation>
        <location evidence="1">Mitochondrion</location>
    </subcellularLocation>
</comment>
<evidence type="ECO:0000313" key="8">
    <source>
        <dbReference type="Proteomes" id="UP001303373"/>
    </source>
</evidence>
<evidence type="ECO:0000256" key="4">
    <source>
        <dbReference type="ARBA" id="ARBA00023128"/>
    </source>
</evidence>
<evidence type="ECO:0000256" key="5">
    <source>
        <dbReference type="ARBA" id="ARBA00023186"/>
    </source>
</evidence>
<gene>
    <name evidence="7" type="ORF">R9X50_00642100</name>
</gene>
<name>A0AAQ3RBJ8_9PEZI</name>
<accession>A0AAQ3RBJ8</accession>
<dbReference type="GO" id="GO:0005739">
    <property type="term" value="C:mitochondrion"/>
    <property type="evidence" value="ECO:0007669"/>
    <property type="project" value="UniProtKB-SubCell"/>
</dbReference>
<proteinExistence type="inferred from homology"/>
<reference evidence="7 8" key="1">
    <citation type="submission" date="2023-11" db="EMBL/GenBank/DDBJ databases">
        <title>An acidophilic fungus is an integral part of prey digestion in a carnivorous sundew plant.</title>
        <authorList>
            <person name="Tsai I.J."/>
        </authorList>
    </citation>
    <scope>NUCLEOTIDE SEQUENCE [LARGE SCALE GENOMIC DNA]</scope>
    <source>
        <strain evidence="7">169a</strain>
    </source>
</reference>
<dbReference type="Gene3D" id="3.30.2180.10">
    <property type="entry name" value="ATP12-like"/>
    <property type="match status" value="1"/>
</dbReference>
<evidence type="ECO:0000313" key="7">
    <source>
        <dbReference type="EMBL" id="WPH03541.1"/>
    </source>
</evidence>
<dbReference type="SUPFAM" id="SSF160909">
    <property type="entry name" value="ATP12-like"/>
    <property type="match status" value="1"/>
</dbReference>
<sequence length="370" mass="41160">MESVVHRAVLRASSSLSVRRQATRPHQKLQPLRLACALHSSASKEATPVHHHTVPGPPPQAPRAAVSSAQERVARKRHQADLLKKGKELRTNPEKPTSILKKRFWKDVLVKDTPEGLQVHLDTRPVRLASRQVLNLPHHKRALAASIAAEWDQLVSAQQALKHHYIPLTSLTSRAVDIEAADHANDPAIRDAMARVLMRYLATDTLLCWAPERNIHDPTPEGKKTLRQLQREAAEPITGFLTTQVFPGVEIRPILDADSIIPAKQPEATRSVIEAWLRNLPAFELAALERAVLATKSLLVASRLIVEWSPSFASIQQLNGRQPFGVEEAAKAATMEVMHQIAQWGEVEDSHDVEYQDVRRQLGSVVLLVS</sequence>
<dbReference type="InterPro" id="IPR011419">
    <property type="entry name" value="ATP12_ATP_synth-F1-assembly"/>
</dbReference>
<keyword evidence="8" id="KW-1185">Reference proteome</keyword>
<keyword evidence="5" id="KW-0143">Chaperone</keyword>
<evidence type="ECO:0000256" key="6">
    <source>
        <dbReference type="SAM" id="MobiDB-lite"/>
    </source>
</evidence>
<dbReference type="Proteomes" id="UP001303373">
    <property type="component" value="Chromosome 10"/>
</dbReference>
<dbReference type="PANTHER" id="PTHR21013:SF10">
    <property type="entry name" value="ATP SYNTHASE MITOCHONDRIAL F1 COMPLEX ASSEMBLY FACTOR 2"/>
    <property type="match status" value="1"/>
</dbReference>
<dbReference type="GO" id="GO:0033615">
    <property type="term" value="P:mitochondrial proton-transporting ATP synthase complex assembly"/>
    <property type="evidence" value="ECO:0007669"/>
    <property type="project" value="TreeGrafter"/>
</dbReference>
<dbReference type="EMBL" id="CP138589">
    <property type="protein sequence ID" value="WPH03541.1"/>
    <property type="molecule type" value="Genomic_DNA"/>
</dbReference>
<dbReference type="PANTHER" id="PTHR21013">
    <property type="entry name" value="ATP SYNTHASE MITOCHONDRIAL F1 COMPLEX ASSEMBLY FACTOR 2/ATP12 PROTEIN, MITOCHONDRIAL PRECURSOR"/>
    <property type="match status" value="1"/>
</dbReference>
<dbReference type="InterPro" id="IPR023335">
    <property type="entry name" value="ATP12_ortho_dom_sf"/>
</dbReference>
<evidence type="ECO:0000256" key="2">
    <source>
        <dbReference type="ARBA" id="ARBA00008231"/>
    </source>
</evidence>
<dbReference type="Pfam" id="PF07542">
    <property type="entry name" value="ATP12"/>
    <property type="match status" value="1"/>
</dbReference>
<feature type="region of interest" description="Disordered" evidence="6">
    <location>
        <begin position="42"/>
        <end position="95"/>
    </location>
</feature>
<dbReference type="Gene3D" id="1.10.3580.10">
    <property type="entry name" value="ATP12 ATPase"/>
    <property type="match status" value="1"/>
</dbReference>
<keyword evidence="3" id="KW-0809">Transit peptide</keyword>
<organism evidence="7 8">
    <name type="scientific">Acrodontium crateriforme</name>
    <dbReference type="NCBI Taxonomy" id="150365"/>
    <lineage>
        <taxon>Eukaryota</taxon>
        <taxon>Fungi</taxon>
        <taxon>Dikarya</taxon>
        <taxon>Ascomycota</taxon>
        <taxon>Pezizomycotina</taxon>
        <taxon>Dothideomycetes</taxon>
        <taxon>Dothideomycetidae</taxon>
        <taxon>Mycosphaerellales</taxon>
        <taxon>Teratosphaeriaceae</taxon>
        <taxon>Acrodontium</taxon>
    </lineage>
</organism>
<comment type="similarity">
    <text evidence="2">Belongs to the ATP12 family.</text>
</comment>
<dbReference type="AlphaFoldDB" id="A0AAQ3RBJ8"/>
<dbReference type="InterPro" id="IPR042272">
    <property type="entry name" value="ATP12_ATP_synth-F1-assembly_N"/>
</dbReference>